<dbReference type="EMBL" id="KV407454">
    <property type="protein sequence ID" value="KZF26142.1"/>
    <property type="molecule type" value="Genomic_DNA"/>
</dbReference>
<evidence type="ECO:0000313" key="4">
    <source>
        <dbReference type="EMBL" id="KZF26142.1"/>
    </source>
</evidence>
<accession>A0A165JES2</accession>
<dbReference type="InParanoid" id="A0A165JES2"/>
<keyword evidence="5" id="KW-1185">Reference proteome</keyword>
<dbReference type="GeneID" id="28899735"/>
<keyword evidence="3" id="KW-0496">Mitochondrion</keyword>
<dbReference type="AlphaFoldDB" id="A0A165JES2"/>
<evidence type="ECO:0000313" key="5">
    <source>
        <dbReference type="Proteomes" id="UP000076632"/>
    </source>
</evidence>
<dbReference type="RefSeq" id="XP_018191697.1">
    <property type="nucleotide sequence ID" value="XM_018334598.1"/>
</dbReference>
<dbReference type="OrthoDB" id="532630at2759"/>
<keyword evidence="3" id="KW-0143">Chaperone</keyword>
<evidence type="ECO:0000256" key="2">
    <source>
        <dbReference type="ARBA" id="ARBA00023157"/>
    </source>
</evidence>
<keyword evidence="3" id="KW-0999">Mitochondrion inner membrane</keyword>
<dbReference type="Proteomes" id="UP000076632">
    <property type="component" value="Unassembled WGS sequence"/>
</dbReference>
<name>A0A165JES2_XYLHT</name>
<keyword evidence="3" id="KW-0472">Membrane</keyword>
<reference evidence="4 5" key="1">
    <citation type="journal article" date="2016" name="Fungal Biol.">
        <title>The genome of Xylona heveae provides a window into fungal endophytism.</title>
        <authorList>
            <person name="Gazis R."/>
            <person name="Kuo A."/>
            <person name="Riley R."/>
            <person name="LaButti K."/>
            <person name="Lipzen A."/>
            <person name="Lin J."/>
            <person name="Amirebrahimi M."/>
            <person name="Hesse C.N."/>
            <person name="Spatafora J.W."/>
            <person name="Henrissat B."/>
            <person name="Hainaut M."/>
            <person name="Grigoriev I.V."/>
            <person name="Hibbett D.S."/>
        </authorList>
    </citation>
    <scope>NUCLEOTIDE SEQUENCE [LARGE SCALE GENOMIC DNA]</scope>
    <source>
        <strain evidence="4 5">TC161</strain>
    </source>
</reference>
<comment type="similarity">
    <text evidence="1 3">Belongs to the CMC family.</text>
</comment>
<comment type="subcellular location">
    <subcellularLocation>
        <location evidence="3">Mitochondrion inner membrane</location>
    </subcellularLocation>
</comment>
<sequence>MHPHLHTKDNSSCEEVMAMLDECHARGFLFKATGGCNDAKTAVNKCLRAARAERTKQNRADSGDQKTRIRAKWAEIDANS</sequence>
<comment type="function">
    <text evidence="3">Required for mitochondrial cytochrome c oxidase (COX) assembly and respiration.</text>
</comment>
<dbReference type="STRING" id="1328760.A0A165JES2"/>
<keyword evidence="2" id="KW-1015">Disulfide bond</keyword>
<organism evidence="4 5">
    <name type="scientific">Xylona heveae (strain CBS 132557 / TC161)</name>
    <dbReference type="NCBI Taxonomy" id="1328760"/>
    <lineage>
        <taxon>Eukaryota</taxon>
        <taxon>Fungi</taxon>
        <taxon>Dikarya</taxon>
        <taxon>Ascomycota</taxon>
        <taxon>Pezizomycotina</taxon>
        <taxon>Xylonomycetes</taxon>
        <taxon>Xylonales</taxon>
        <taxon>Xylonaceae</taxon>
        <taxon>Xylona</taxon>
    </lineage>
</organism>
<dbReference type="OMA" id="PYNANCE"/>
<dbReference type="Pfam" id="PF08583">
    <property type="entry name" value="Cmc1"/>
    <property type="match status" value="1"/>
</dbReference>
<dbReference type="InterPro" id="IPR013892">
    <property type="entry name" value="Cyt_c_biogenesis_Cmc1-like"/>
</dbReference>
<proteinExistence type="inferred from homology"/>
<evidence type="ECO:0000256" key="1">
    <source>
        <dbReference type="ARBA" id="ARBA00007347"/>
    </source>
</evidence>
<gene>
    <name evidence="4" type="ORF">L228DRAFT_264569</name>
</gene>
<dbReference type="GO" id="GO:0005743">
    <property type="term" value="C:mitochondrial inner membrane"/>
    <property type="evidence" value="ECO:0007669"/>
    <property type="project" value="UniProtKB-SubCell"/>
</dbReference>
<protein>
    <recommendedName>
        <fullName evidence="3">COX assembly mitochondrial protein</fullName>
    </recommendedName>
</protein>
<dbReference type="FunCoup" id="A0A165JES2">
    <property type="interactions" value="63"/>
</dbReference>
<evidence type="ECO:0000256" key="3">
    <source>
        <dbReference type="RuleBase" id="RU364104"/>
    </source>
</evidence>